<evidence type="ECO:0000256" key="8">
    <source>
        <dbReference type="ARBA" id="ARBA00060041"/>
    </source>
</evidence>
<name>A0A7C5QDS7_AQUAO</name>
<dbReference type="UniPathway" id="UPA00219"/>
<evidence type="ECO:0000256" key="1">
    <source>
        <dbReference type="ARBA" id="ARBA00004651"/>
    </source>
</evidence>
<evidence type="ECO:0000256" key="6">
    <source>
        <dbReference type="ARBA" id="ARBA00022989"/>
    </source>
</evidence>
<feature type="transmembrane region" description="Helical" evidence="10">
    <location>
        <begin position="365"/>
        <end position="383"/>
    </location>
</feature>
<evidence type="ECO:0000256" key="9">
    <source>
        <dbReference type="ARBA" id="ARBA00061532"/>
    </source>
</evidence>
<dbReference type="CDD" id="cd13123">
    <property type="entry name" value="MATE_MurJ_like"/>
    <property type="match status" value="1"/>
</dbReference>
<keyword evidence="7 10" id="KW-0472">Membrane</keyword>
<feature type="transmembrane region" description="Helical" evidence="10">
    <location>
        <begin position="147"/>
        <end position="172"/>
    </location>
</feature>
<protein>
    <submittedName>
        <fullName evidence="11">Murein biosynthesis integral membrane protein MurJ</fullName>
    </submittedName>
</protein>
<dbReference type="Pfam" id="PF03023">
    <property type="entry name" value="MurJ"/>
    <property type="match status" value="1"/>
</dbReference>
<dbReference type="NCBIfam" id="TIGR01695">
    <property type="entry name" value="murJ_mviN"/>
    <property type="match status" value="1"/>
</dbReference>
<sequence>ASSVSDAFFIAFRIPNSFRRLLGEGGFNAAFVPLYTRSLEEGREREFLGRVFSLYLIANGVLTFTGILLSDLIVTLLAPGLRGTETFSLAVFMARFLFLYLLLVGLSAFFMGVLNVRGRFFVPAASQAVFNAVFLMVLMLLADSFGYGALIAGVLVGGICQVAVNVPPLIGSGVRFSLSLGFDERVKLLLKRLVPALGGFGVNQLSFLIDTVLASFLRTGAISYLYYANRLYQLPFGVVSVGVANSLLSVLSRSDANRGSEVTTAFRLIVLLTLPASTGLFLLSGEIVEVIYRRGSFLGTDAEVTAKVLSLYSLGLLPYSLQKVLSAEFFSRGDTATPVKVSLATVLSEGVLGASLAFAAGLGIYGLPLGTALASLVGLGLLLSRSRVRISLRELGDTTLRSLLATLPMGGVVLLARDTLQAPLPAVLVSIPLAVLTYLVCLGVFREPLTLSLLQSLVEKLRNP</sequence>
<accession>A0A7C5QDS7</accession>
<organism evidence="11">
    <name type="scientific">Aquifex aeolicus</name>
    <dbReference type="NCBI Taxonomy" id="63363"/>
    <lineage>
        <taxon>Bacteria</taxon>
        <taxon>Pseudomonadati</taxon>
        <taxon>Aquificota</taxon>
        <taxon>Aquificia</taxon>
        <taxon>Aquificales</taxon>
        <taxon>Aquificaceae</taxon>
        <taxon>Aquifex</taxon>
    </lineage>
</organism>
<keyword evidence="4" id="KW-0133">Cell shape</keyword>
<gene>
    <name evidence="11" type="primary">murJ</name>
    <name evidence="11" type="ORF">ENJ61_01710</name>
</gene>
<feature type="transmembrane region" description="Helical" evidence="10">
    <location>
        <begin position="47"/>
        <end position="69"/>
    </location>
</feature>
<proteinExistence type="inferred from homology"/>
<feature type="transmembrane region" description="Helical" evidence="10">
    <location>
        <begin position="264"/>
        <end position="284"/>
    </location>
</feature>
<comment type="similarity">
    <text evidence="9">Belongs to the MurJ/MviN family.</text>
</comment>
<evidence type="ECO:0000256" key="3">
    <source>
        <dbReference type="ARBA" id="ARBA00022692"/>
    </source>
</evidence>
<feature type="transmembrane region" description="Helical" evidence="10">
    <location>
        <begin position="234"/>
        <end position="252"/>
    </location>
</feature>
<feature type="transmembrane region" description="Helical" evidence="10">
    <location>
        <begin position="120"/>
        <end position="141"/>
    </location>
</feature>
<evidence type="ECO:0000256" key="2">
    <source>
        <dbReference type="ARBA" id="ARBA00022475"/>
    </source>
</evidence>
<dbReference type="PRINTS" id="PR01806">
    <property type="entry name" value="VIRFACTRMVIN"/>
</dbReference>
<dbReference type="GO" id="GO:0008360">
    <property type="term" value="P:regulation of cell shape"/>
    <property type="evidence" value="ECO:0007669"/>
    <property type="project" value="UniProtKB-KW"/>
</dbReference>
<comment type="caution">
    <text evidence="11">The sequence shown here is derived from an EMBL/GenBank/DDBJ whole genome shotgun (WGS) entry which is preliminary data.</text>
</comment>
<dbReference type="AlphaFoldDB" id="A0A7C5QDS7"/>
<keyword evidence="3 10" id="KW-0812">Transmembrane</keyword>
<feature type="non-terminal residue" evidence="11">
    <location>
        <position position="1"/>
    </location>
</feature>
<dbReference type="GO" id="GO:0034204">
    <property type="term" value="P:lipid translocation"/>
    <property type="evidence" value="ECO:0007669"/>
    <property type="project" value="TreeGrafter"/>
</dbReference>
<evidence type="ECO:0000256" key="7">
    <source>
        <dbReference type="ARBA" id="ARBA00023136"/>
    </source>
</evidence>
<keyword evidence="6 10" id="KW-1133">Transmembrane helix</keyword>
<dbReference type="InterPro" id="IPR051050">
    <property type="entry name" value="Lipid_II_flippase_MurJ/MviN"/>
</dbReference>
<comment type="function">
    <text evidence="8">Involved in peptidoglycan biosynthesis. Transports lipid-linked peptidoglycan precursors from the inner to the outer leaflet of the cytoplasmic membrane.</text>
</comment>
<dbReference type="InterPro" id="IPR004268">
    <property type="entry name" value="MurJ"/>
</dbReference>
<dbReference type="GO" id="GO:0015648">
    <property type="term" value="F:lipid-linked peptidoglycan transporter activity"/>
    <property type="evidence" value="ECO:0007669"/>
    <property type="project" value="TreeGrafter"/>
</dbReference>
<feature type="transmembrane region" description="Helical" evidence="10">
    <location>
        <begin position="193"/>
        <end position="214"/>
    </location>
</feature>
<evidence type="ECO:0000256" key="5">
    <source>
        <dbReference type="ARBA" id="ARBA00022984"/>
    </source>
</evidence>
<evidence type="ECO:0000256" key="10">
    <source>
        <dbReference type="SAM" id="Phobius"/>
    </source>
</evidence>
<dbReference type="GO" id="GO:0005886">
    <property type="term" value="C:plasma membrane"/>
    <property type="evidence" value="ECO:0007669"/>
    <property type="project" value="UniProtKB-SubCell"/>
</dbReference>
<dbReference type="GO" id="GO:0009252">
    <property type="term" value="P:peptidoglycan biosynthetic process"/>
    <property type="evidence" value="ECO:0007669"/>
    <property type="project" value="UniProtKB-UniPathway"/>
</dbReference>
<keyword evidence="2" id="KW-1003">Cell membrane</keyword>
<dbReference type="PANTHER" id="PTHR47019:SF1">
    <property type="entry name" value="LIPID II FLIPPASE MURJ"/>
    <property type="match status" value="1"/>
</dbReference>
<dbReference type="Proteomes" id="UP000885792">
    <property type="component" value="Unassembled WGS sequence"/>
</dbReference>
<evidence type="ECO:0000256" key="4">
    <source>
        <dbReference type="ARBA" id="ARBA00022960"/>
    </source>
</evidence>
<keyword evidence="5" id="KW-0573">Peptidoglycan synthesis</keyword>
<dbReference type="EMBL" id="DRNB01000058">
    <property type="protein sequence ID" value="HHJ63601.1"/>
    <property type="molecule type" value="Genomic_DNA"/>
</dbReference>
<comment type="subcellular location">
    <subcellularLocation>
        <location evidence="1">Cell membrane</location>
        <topology evidence="1">Multi-pass membrane protein</topology>
    </subcellularLocation>
</comment>
<dbReference type="HAMAP" id="MF_02078">
    <property type="entry name" value="MurJ_MviN"/>
    <property type="match status" value="1"/>
</dbReference>
<evidence type="ECO:0000313" key="11">
    <source>
        <dbReference type="EMBL" id="HHJ63601.1"/>
    </source>
</evidence>
<feature type="transmembrane region" description="Helical" evidence="10">
    <location>
        <begin position="422"/>
        <end position="445"/>
    </location>
</feature>
<feature type="transmembrane region" description="Helical" evidence="10">
    <location>
        <begin position="89"/>
        <end position="113"/>
    </location>
</feature>
<dbReference type="PANTHER" id="PTHR47019">
    <property type="entry name" value="LIPID II FLIPPASE MURJ"/>
    <property type="match status" value="1"/>
</dbReference>
<reference evidence="11" key="1">
    <citation type="journal article" date="2020" name="mSystems">
        <title>Genome- and Community-Level Interaction Insights into Carbon Utilization and Element Cycling Functions of Hydrothermarchaeota in Hydrothermal Sediment.</title>
        <authorList>
            <person name="Zhou Z."/>
            <person name="Liu Y."/>
            <person name="Xu W."/>
            <person name="Pan J."/>
            <person name="Luo Z.H."/>
            <person name="Li M."/>
        </authorList>
    </citation>
    <scope>NUCLEOTIDE SEQUENCE [LARGE SCALE GENOMIC DNA]</scope>
    <source>
        <strain evidence="11">HyVt-501</strain>
    </source>
</reference>